<sequence>MKYKKFGKLDWNISQVGYGMWGMAGWSESDDKISNKSLDRAVELGCNFFDTAWGYAEGRSEKILAGLLKRHSEKRLYTATKIPPKIDEWPPSKSSTLKDIYPSNHMVEYTEKSLKNLGVETIDLQQFHVWEDSWAERDEWKEMVLKLKQEGKVQSFGISVNRWEPANCLKALESGLIDSIQVIYNIFDQSPEDVLFPYCEKNDIAVIARVPFDEGSLTGKLTLASKWDIGDFRNIYFGPENLPPTIKRIEKLKELVQNEMPLAELALRFIAAHPAVTTMIPGMRQLRNVEANMRIGDGQGLSQEWIDKLRDHRWDRLPTNWSC</sequence>
<dbReference type="Pfam" id="PF00248">
    <property type="entry name" value="Aldo_ket_red"/>
    <property type="match status" value="1"/>
</dbReference>
<accession>A0A023BRG6</accession>
<evidence type="ECO:0000313" key="3">
    <source>
        <dbReference type="Proteomes" id="UP000023541"/>
    </source>
</evidence>
<dbReference type="InterPro" id="IPR053135">
    <property type="entry name" value="AKR2_Oxidoreductase"/>
</dbReference>
<dbReference type="PANTHER" id="PTHR43312:SF1">
    <property type="entry name" value="NADP-DEPENDENT OXIDOREDUCTASE DOMAIN-CONTAINING PROTEIN"/>
    <property type="match status" value="1"/>
</dbReference>
<comment type="caution">
    <text evidence="2">The sequence shown here is derived from an EMBL/GenBank/DDBJ whole genome shotgun (WGS) entry which is preliminary data.</text>
</comment>
<gene>
    <name evidence="2" type="ORF">ATO12_20630</name>
</gene>
<dbReference type="PANTHER" id="PTHR43312">
    <property type="entry name" value="D-THREO-ALDOSE 1-DEHYDROGENASE"/>
    <property type="match status" value="1"/>
</dbReference>
<dbReference type="Proteomes" id="UP000023541">
    <property type="component" value="Unassembled WGS sequence"/>
</dbReference>
<dbReference type="STRING" id="1317122.ATO12_20630"/>
<organism evidence="2 3">
    <name type="scientific">Aquimarina atlantica</name>
    <dbReference type="NCBI Taxonomy" id="1317122"/>
    <lineage>
        <taxon>Bacteria</taxon>
        <taxon>Pseudomonadati</taxon>
        <taxon>Bacteroidota</taxon>
        <taxon>Flavobacteriia</taxon>
        <taxon>Flavobacteriales</taxon>
        <taxon>Flavobacteriaceae</taxon>
        <taxon>Aquimarina</taxon>
    </lineage>
</organism>
<keyword evidence="3" id="KW-1185">Reference proteome</keyword>
<evidence type="ECO:0000313" key="2">
    <source>
        <dbReference type="EMBL" id="EZH72544.1"/>
    </source>
</evidence>
<dbReference type="eggNOG" id="COG0667">
    <property type="taxonomic scope" value="Bacteria"/>
</dbReference>
<dbReference type="AlphaFoldDB" id="A0A023BRG6"/>
<dbReference type="Gene3D" id="3.20.20.100">
    <property type="entry name" value="NADP-dependent oxidoreductase domain"/>
    <property type="match status" value="1"/>
</dbReference>
<dbReference type="InterPro" id="IPR023210">
    <property type="entry name" value="NADP_OxRdtase_dom"/>
</dbReference>
<dbReference type="CDD" id="cd19086">
    <property type="entry name" value="AKR_AKR11C1"/>
    <property type="match status" value="1"/>
</dbReference>
<dbReference type="RefSeq" id="WP_034243687.1">
    <property type="nucleotide sequence ID" value="NZ_AQRA01000007.1"/>
</dbReference>
<dbReference type="EMBL" id="AQRA01000007">
    <property type="protein sequence ID" value="EZH72544.1"/>
    <property type="molecule type" value="Genomic_DNA"/>
</dbReference>
<feature type="domain" description="NADP-dependent oxidoreductase" evidence="1">
    <location>
        <begin position="16"/>
        <end position="311"/>
    </location>
</feature>
<dbReference type="InterPro" id="IPR036812">
    <property type="entry name" value="NAD(P)_OxRdtase_dom_sf"/>
</dbReference>
<reference evidence="2 3" key="1">
    <citation type="submission" date="2014-04" db="EMBL/GenBank/DDBJ databases">
        <title>Aquimarina sp. 22II-S11-z7 Genome Sequencing.</title>
        <authorList>
            <person name="Lai Q."/>
        </authorList>
    </citation>
    <scope>NUCLEOTIDE SEQUENCE [LARGE SCALE GENOMIC DNA]</scope>
    <source>
        <strain evidence="2 3">22II-S11-z7</strain>
    </source>
</reference>
<protein>
    <submittedName>
        <fullName evidence="2">Aldo/keto reductase</fullName>
    </submittedName>
</protein>
<proteinExistence type="predicted"/>
<dbReference type="SUPFAM" id="SSF51430">
    <property type="entry name" value="NAD(P)-linked oxidoreductase"/>
    <property type="match status" value="1"/>
</dbReference>
<name>A0A023BRG6_9FLAO</name>
<evidence type="ECO:0000259" key="1">
    <source>
        <dbReference type="Pfam" id="PF00248"/>
    </source>
</evidence>
<dbReference type="OrthoDB" id="9773828at2"/>